<evidence type="ECO:0000256" key="7">
    <source>
        <dbReference type="ARBA" id="ARBA00034125"/>
    </source>
</evidence>
<feature type="transmembrane region" description="Helical" evidence="8">
    <location>
        <begin position="122"/>
        <end position="141"/>
    </location>
</feature>
<gene>
    <name evidence="10" type="ORF">FYJ71_02510</name>
</gene>
<keyword evidence="2" id="KW-1003">Cell membrane</keyword>
<dbReference type="EMBL" id="VUNE01000001">
    <property type="protein sequence ID" value="MST61846.1"/>
    <property type="molecule type" value="Genomic_DNA"/>
</dbReference>
<feature type="domain" description="Threonine/Serine exporter ThrE" evidence="9">
    <location>
        <begin position="10"/>
        <end position="135"/>
    </location>
</feature>
<evidence type="ECO:0000313" key="11">
    <source>
        <dbReference type="Proteomes" id="UP000440713"/>
    </source>
</evidence>
<dbReference type="GO" id="GO:0005886">
    <property type="term" value="C:plasma membrane"/>
    <property type="evidence" value="ECO:0007669"/>
    <property type="project" value="UniProtKB-SubCell"/>
</dbReference>
<reference evidence="10 11" key="1">
    <citation type="submission" date="2019-08" db="EMBL/GenBank/DDBJ databases">
        <title>In-depth cultivation of the pig gut microbiome towards novel bacterial diversity and tailored functional studies.</title>
        <authorList>
            <person name="Wylensek D."/>
            <person name="Hitch T.C.A."/>
            <person name="Clavel T."/>
        </authorList>
    </citation>
    <scope>NUCLEOTIDE SEQUENCE [LARGE SCALE GENOMIC DNA]</scope>
    <source>
        <strain evidence="10 11">WCA-SAB-591-4A-A</strain>
    </source>
</reference>
<evidence type="ECO:0000256" key="8">
    <source>
        <dbReference type="SAM" id="Phobius"/>
    </source>
</evidence>
<keyword evidence="6 8" id="KW-0472">Membrane</keyword>
<feature type="transmembrane region" description="Helical" evidence="8">
    <location>
        <begin position="81"/>
        <end position="102"/>
    </location>
</feature>
<evidence type="ECO:0000256" key="6">
    <source>
        <dbReference type="ARBA" id="ARBA00023136"/>
    </source>
</evidence>
<organism evidence="10 11">
    <name type="scientific">Peptostreptococcus porci</name>
    <dbReference type="NCBI Taxonomy" id="2652282"/>
    <lineage>
        <taxon>Bacteria</taxon>
        <taxon>Bacillati</taxon>
        <taxon>Bacillota</taxon>
        <taxon>Clostridia</taxon>
        <taxon>Peptostreptococcales</taxon>
        <taxon>Peptostreptococcaceae</taxon>
        <taxon>Peptostreptococcus</taxon>
    </lineage>
</organism>
<evidence type="ECO:0000256" key="3">
    <source>
        <dbReference type="ARBA" id="ARBA00022519"/>
    </source>
</evidence>
<proteinExistence type="inferred from homology"/>
<dbReference type="Pfam" id="PF12821">
    <property type="entry name" value="ThrE_2"/>
    <property type="match status" value="1"/>
</dbReference>
<comment type="similarity">
    <text evidence="7">Belongs to the ThrE exporter (TC 2.A.79) family.</text>
</comment>
<comment type="caution">
    <text evidence="10">The sequence shown here is derived from an EMBL/GenBank/DDBJ whole genome shotgun (WGS) entry which is preliminary data.</text>
</comment>
<keyword evidence="3" id="KW-0997">Cell inner membrane</keyword>
<dbReference type="PANTHER" id="PTHR34390:SF1">
    <property type="entry name" value="SUCCINATE TRANSPORTER SUBUNIT YJJB-RELATED"/>
    <property type="match status" value="1"/>
</dbReference>
<evidence type="ECO:0000256" key="4">
    <source>
        <dbReference type="ARBA" id="ARBA00022692"/>
    </source>
</evidence>
<accession>A0A6N7XB22</accession>
<dbReference type="InterPro" id="IPR050539">
    <property type="entry name" value="ThrE_Dicarb/AminoAcid_Exp"/>
</dbReference>
<evidence type="ECO:0000256" key="5">
    <source>
        <dbReference type="ARBA" id="ARBA00022989"/>
    </source>
</evidence>
<dbReference type="InterPro" id="IPR024528">
    <property type="entry name" value="ThrE_2"/>
</dbReference>
<name>A0A6N7XB22_9FIRM</name>
<evidence type="ECO:0000256" key="2">
    <source>
        <dbReference type="ARBA" id="ARBA00022475"/>
    </source>
</evidence>
<evidence type="ECO:0000259" key="9">
    <source>
        <dbReference type="Pfam" id="PF12821"/>
    </source>
</evidence>
<keyword evidence="11" id="KW-1185">Reference proteome</keyword>
<protein>
    <submittedName>
        <fullName evidence="10">Threonine/serine exporter</fullName>
    </submittedName>
</protein>
<sequence>MADIPLWQHFFFSAIATCGFAVFFNIQKKFLIYDGIVGGIGWIVYYVLTFHYDNPIIYSFISAATVSLLGEILARKLKQPAIIIVIPGILPLIPGIGLYNTIYNILQKNYIVAATTGTRSVIISIGIALGILVMASLSRVFNLYQLKKAITTNDKLKYVAWVNLGKNRTSSRYDINPYRKIDDSSKKE</sequence>
<dbReference type="GO" id="GO:0015744">
    <property type="term" value="P:succinate transport"/>
    <property type="evidence" value="ECO:0007669"/>
    <property type="project" value="TreeGrafter"/>
</dbReference>
<comment type="subcellular location">
    <subcellularLocation>
        <location evidence="1">Cell membrane</location>
        <topology evidence="1">Multi-pass membrane protein</topology>
    </subcellularLocation>
</comment>
<keyword evidence="4 8" id="KW-0812">Transmembrane</keyword>
<feature type="transmembrane region" description="Helical" evidence="8">
    <location>
        <begin position="56"/>
        <end position="74"/>
    </location>
</feature>
<dbReference type="RefSeq" id="WP_154537225.1">
    <property type="nucleotide sequence ID" value="NZ_JAQYHJ010000077.1"/>
</dbReference>
<dbReference type="Proteomes" id="UP000440713">
    <property type="component" value="Unassembled WGS sequence"/>
</dbReference>
<dbReference type="PANTHER" id="PTHR34390">
    <property type="entry name" value="UPF0442 PROTEIN YJJB-RELATED"/>
    <property type="match status" value="1"/>
</dbReference>
<feature type="transmembrane region" description="Helical" evidence="8">
    <location>
        <begin position="31"/>
        <end position="50"/>
    </location>
</feature>
<dbReference type="AlphaFoldDB" id="A0A6N7XB22"/>
<evidence type="ECO:0000256" key="1">
    <source>
        <dbReference type="ARBA" id="ARBA00004651"/>
    </source>
</evidence>
<evidence type="ECO:0000313" key="10">
    <source>
        <dbReference type="EMBL" id="MST61846.1"/>
    </source>
</evidence>
<keyword evidence="5 8" id="KW-1133">Transmembrane helix</keyword>
<feature type="transmembrane region" description="Helical" evidence="8">
    <location>
        <begin position="6"/>
        <end position="24"/>
    </location>
</feature>